<dbReference type="GO" id="GO:0010181">
    <property type="term" value="F:FMN binding"/>
    <property type="evidence" value="ECO:0007669"/>
    <property type="project" value="InterPro"/>
</dbReference>
<dbReference type="InterPro" id="IPR044152">
    <property type="entry name" value="YqjM-like"/>
</dbReference>
<reference evidence="8 10" key="2">
    <citation type="submission" date="2023-11" db="EMBL/GenBank/DDBJ databases">
        <title>MicrobeMod: A computational toolkit for identifying prokaryotic methylation and restriction-modification with nanopore sequencing.</title>
        <authorList>
            <person name="Crits-Christoph A."/>
            <person name="Kang S.C."/>
            <person name="Lee H."/>
            <person name="Ostrov N."/>
        </authorList>
    </citation>
    <scope>NUCLEOTIDE SEQUENCE [LARGE SCALE GENOMIC DNA]</scope>
    <source>
        <strain evidence="8 10">ATCC 23090</strain>
    </source>
</reference>
<dbReference type="InterPro" id="IPR013785">
    <property type="entry name" value="Aldolase_TIM"/>
</dbReference>
<sequence length="358" mass="38937">MAALFTPLQIGAVTLRNRIVVSPMCEYSATDGFANDWHLVHLGSRAVGGAGLILTEAIAVSPEARISPADLGIWKDEHIDKLTHIVDFLHAHGAVAGVQLAHAGRKASTTEPWKGNKLVPTSEGGWENIMAPSAIPFSAHYGQPKALDKAGIDKVVADFKAAAVRTLKAGFKVIEIHAAHGYLIHQFLSPLSNHRTDEYGGSFENRIRLLREIVTAVQEVWPKENPLFVRISATDWVAGGWDLPESTQLAGILKDAGVHLIDTSSGGLDPRQQIPVGPLYQTGFADHIKKETGIQTGAVGLITTADEAEMIVSTGKADLVFLARELLRDPYFPLHAAHHLKDDSLKWPLQYERAKPRH</sequence>
<name>A0A1K1NAX1_9BACT</name>
<evidence type="ECO:0000313" key="9">
    <source>
        <dbReference type="Proteomes" id="UP000183788"/>
    </source>
</evidence>
<reference evidence="7 9" key="1">
    <citation type="submission" date="2016-11" db="EMBL/GenBank/DDBJ databases">
        <authorList>
            <person name="Jaros S."/>
            <person name="Januszkiewicz K."/>
            <person name="Wedrychowicz H."/>
        </authorList>
    </citation>
    <scope>NUCLEOTIDE SEQUENCE [LARGE SCALE GENOMIC DNA]</scope>
    <source>
        <strain evidence="7 9">DSM 784</strain>
    </source>
</reference>
<organism evidence="7 9">
    <name type="scientific">Chitinophaga sancti</name>
    <dbReference type="NCBI Taxonomy" id="1004"/>
    <lineage>
        <taxon>Bacteria</taxon>
        <taxon>Pseudomonadati</taxon>
        <taxon>Bacteroidota</taxon>
        <taxon>Chitinophagia</taxon>
        <taxon>Chitinophagales</taxon>
        <taxon>Chitinophagaceae</taxon>
        <taxon>Chitinophaga</taxon>
    </lineage>
</organism>
<dbReference type="STRING" id="1004.SAMN05661012_01123"/>
<evidence type="ECO:0000313" key="7">
    <source>
        <dbReference type="EMBL" id="SFW32444.1"/>
    </source>
</evidence>
<protein>
    <submittedName>
        <fullName evidence="7">2,4-dienoyl-CoA reductase</fullName>
    </submittedName>
    <submittedName>
        <fullName evidence="8">NADH:flavin oxidoreductase/NADH oxidase</fullName>
    </submittedName>
</protein>
<dbReference type="Proteomes" id="UP001326715">
    <property type="component" value="Chromosome"/>
</dbReference>
<dbReference type="Gene3D" id="3.20.20.70">
    <property type="entry name" value="Aldolase class I"/>
    <property type="match status" value="1"/>
</dbReference>
<dbReference type="GO" id="GO:0003959">
    <property type="term" value="F:NADPH dehydrogenase activity"/>
    <property type="evidence" value="ECO:0007669"/>
    <property type="project" value="InterPro"/>
</dbReference>
<evidence type="ECO:0000256" key="2">
    <source>
        <dbReference type="ARBA" id="ARBA00022630"/>
    </source>
</evidence>
<evidence type="ECO:0000256" key="4">
    <source>
        <dbReference type="ARBA" id="ARBA00022857"/>
    </source>
</evidence>
<evidence type="ECO:0000256" key="1">
    <source>
        <dbReference type="ARBA" id="ARBA00001917"/>
    </source>
</evidence>
<keyword evidence="2" id="KW-0285">Flavoprotein</keyword>
<keyword evidence="10" id="KW-1185">Reference proteome</keyword>
<proteinExistence type="predicted"/>
<evidence type="ECO:0000256" key="5">
    <source>
        <dbReference type="ARBA" id="ARBA00023002"/>
    </source>
</evidence>
<keyword evidence="4" id="KW-0521">NADP</keyword>
<dbReference type="InterPro" id="IPR001155">
    <property type="entry name" value="OxRdtase_FMN_N"/>
</dbReference>
<dbReference type="PANTHER" id="PTHR43303">
    <property type="entry name" value="NADPH DEHYDROGENASE C23G7.10C-RELATED"/>
    <property type="match status" value="1"/>
</dbReference>
<dbReference type="GO" id="GO:0050661">
    <property type="term" value="F:NADP binding"/>
    <property type="evidence" value="ECO:0007669"/>
    <property type="project" value="InterPro"/>
</dbReference>
<dbReference type="Proteomes" id="UP000183788">
    <property type="component" value="Unassembled WGS sequence"/>
</dbReference>
<dbReference type="SUPFAM" id="SSF51395">
    <property type="entry name" value="FMN-linked oxidoreductases"/>
    <property type="match status" value="1"/>
</dbReference>
<dbReference type="AlphaFoldDB" id="A0A1K1NAX1"/>
<dbReference type="CDD" id="cd02932">
    <property type="entry name" value="OYE_YqiM_FMN"/>
    <property type="match status" value="1"/>
</dbReference>
<dbReference type="EMBL" id="FPIZ01000003">
    <property type="protein sequence ID" value="SFW32444.1"/>
    <property type="molecule type" value="Genomic_DNA"/>
</dbReference>
<feature type="domain" description="NADH:flavin oxidoreductase/NADH oxidase N-terminal" evidence="6">
    <location>
        <begin position="4"/>
        <end position="342"/>
    </location>
</feature>
<keyword evidence="5" id="KW-0560">Oxidoreductase</keyword>
<evidence type="ECO:0000259" key="6">
    <source>
        <dbReference type="Pfam" id="PF00724"/>
    </source>
</evidence>
<accession>A0A1K1NAX1</accession>
<comment type="cofactor">
    <cofactor evidence="1">
        <name>FMN</name>
        <dbReference type="ChEBI" id="CHEBI:58210"/>
    </cofactor>
</comment>
<dbReference type="Pfam" id="PF00724">
    <property type="entry name" value="Oxidored_FMN"/>
    <property type="match status" value="1"/>
</dbReference>
<evidence type="ECO:0000256" key="3">
    <source>
        <dbReference type="ARBA" id="ARBA00022643"/>
    </source>
</evidence>
<gene>
    <name evidence="7" type="ORF">SAMN05661012_01123</name>
    <name evidence="8" type="ORF">SR876_05650</name>
</gene>
<keyword evidence="3" id="KW-0288">FMN</keyword>
<evidence type="ECO:0000313" key="8">
    <source>
        <dbReference type="EMBL" id="WQG90972.1"/>
    </source>
</evidence>
<evidence type="ECO:0000313" key="10">
    <source>
        <dbReference type="Proteomes" id="UP001326715"/>
    </source>
</evidence>
<dbReference type="EMBL" id="CP140154">
    <property type="protein sequence ID" value="WQG90972.1"/>
    <property type="molecule type" value="Genomic_DNA"/>
</dbReference>
<dbReference type="PANTHER" id="PTHR43303:SF4">
    <property type="entry name" value="NADPH DEHYDROGENASE C23G7.10C-RELATED"/>
    <property type="match status" value="1"/>
</dbReference>
<dbReference type="RefSeq" id="WP_072357634.1">
    <property type="nucleotide sequence ID" value="NZ_CP139972.1"/>
</dbReference>
<dbReference type="OrthoDB" id="9772736at2"/>